<proteinExistence type="predicted"/>
<sequence length="103" mass="12147">MNENNDCGFFEWHDDPLTDRVKNVINDFKRDNRRLHTIIKGLEKVIRAEGSFDEAPVPECVDTCNEKMELKLNMFLVFPRYVMITQIIRVKSIDCIHVPIHVM</sequence>
<protein>
    <submittedName>
        <fullName evidence="1">Uncharacterized protein</fullName>
    </submittedName>
</protein>
<reference evidence="1" key="1">
    <citation type="submission" date="2022-07" db="EMBL/GenBank/DDBJ databases">
        <authorList>
            <person name="Macas J."/>
            <person name="Novak P."/>
            <person name="Neumann P."/>
        </authorList>
    </citation>
    <scope>NUCLEOTIDE SEQUENCE</scope>
</reference>
<keyword evidence="2" id="KW-1185">Reference proteome</keyword>
<organism evidence="1 2">
    <name type="scientific">Cuscuta europaea</name>
    <name type="common">European dodder</name>
    <dbReference type="NCBI Taxonomy" id="41803"/>
    <lineage>
        <taxon>Eukaryota</taxon>
        <taxon>Viridiplantae</taxon>
        <taxon>Streptophyta</taxon>
        <taxon>Embryophyta</taxon>
        <taxon>Tracheophyta</taxon>
        <taxon>Spermatophyta</taxon>
        <taxon>Magnoliopsida</taxon>
        <taxon>eudicotyledons</taxon>
        <taxon>Gunneridae</taxon>
        <taxon>Pentapetalae</taxon>
        <taxon>asterids</taxon>
        <taxon>lamiids</taxon>
        <taxon>Solanales</taxon>
        <taxon>Convolvulaceae</taxon>
        <taxon>Cuscuteae</taxon>
        <taxon>Cuscuta</taxon>
        <taxon>Cuscuta subgen. Cuscuta</taxon>
    </lineage>
</organism>
<dbReference type="EMBL" id="CAMAPE010000020">
    <property type="protein sequence ID" value="CAH9089443.1"/>
    <property type="molecule type" value="Genomic_DNA"/>
</dbReference>
<dbReference type="AlphaFoldDB" id="A0A9P0Z521"/>
<gene>
    <name evidence="1" type="ORF">CEURO_LOCUS10916</name>
</gene>
<evidence type="ECO:0000313" key="2">
    <source>
        <dbReference type="Proteomes" id="UP001152484"/>
    </source>
</evidence>
<evidence type="ECO:0000313" key="1">
    <source>
        <dbReference type="EMBL" id="CAH9089443.1"/>
    </source>
</evidence>
<comment type="caution">
    <text evidence="1">The sequence shown here is derived from an EMBL/GenBank/DDBJ whole genome shotgun (WGS) entry which is preliminary data.</text>
</comment>
<name>A0A9P0Z521_CUSEU</name>
<dbReference type="Proteomes" id="UP001152484">
    <property type="component" value="Unassembled WGS sequence"/>
</dbReference>
<accession>A0A9P0Z521</accession>